<dbReference type="PANTHER" id="PTHR10509">
    <property type="entry name" value="O-METHYLTRANSFERASE-RELATED"/>
    <property type="match status" value="1"/>
</dbReference>
<evidence type="ECO:0008006" key="5">
    <source>
        <dbReference type="Google" id="ProtNLM"/>
    </source>
</evidence>
<dbReference type="GO" id="GO:0008171">
    <property type="term" value="F:O-methyltransferase activity"/>
    <property type="evidence" value="ECO:0007669"/>
    <property type="project" value="InterPro"/>
</dbReference>
<keyword evidence="1" id="KW-0489">Methyltransferase</keyword>
<dbReference type="InterPro" id="IPR002935">
    <property type="entry name" value="SAM_O-MeTrfase"/>
</dbReference>
<proteinExistence type="predicted"/>
<evidence type="ECO:0000256" key="1">
    <source>
        <dbReference type="ARBA" id="ARBA00022603"/>
    </source>
</evidence>
<dbReference type="SUPFAM" id="SSF53335">
    <property type="entry name" value="S-adenosyl-L-methionine-dependent methyltransferases"/>
    <property type="match status" value="1"/>
</dbReference>
<name>A0A381SFW4_9ZZZZ</name>
<keyword evidence="3" id="KW-0949">S-adenosyl-L-methionine</keyword>
<dbReference type="Gene3D" id="3.40.50.150">
    <property type="entry name" value="Vaccinia Virus protein VP39"/>
    <property type="match status" value="1"/>
</dbReference>
<protein>
    <recommendedName>
        <fullName evidence="5">Methyltransferase</fullName>
    </recommendedName>
</protein>
<reference evidence="4" key="1">
    <citation type="submission" date="2018-05" db="EMBL/GenBank/DDBJ databases">
        <authorList>
            <person name="Lanie J.A."/>
            <person name="Ng W.-L."/>
            <person name="Kazmierczak K.M."/>
            <person name="Andrzejewski T.M."/>
            <person name="Davidsen T.M."/>
            <person name="Wayne K.J."/>
            <person name="Tettelin H."/>
            <person name="Glass J.I."/>
            <person name="Rusch D."/>
            <person name="Podicherti R."/>
            <person name="Tsui H.-C.T."/>
            <person name="Winkler M.E."/>
        </authorList>
    </citation>
    <scope>NUCLEOTIDE SEQUENCE</scope>
</reference>
<dbReference type="InterPro" id="IPR050362">
    <property type="entry name" value="Cation-dep_OMT"/>
</dbReference>
<evidence type="ECO:0000256" key="2">
    <source>
        <dbReference type="ARBA" id="ARBA00022679"/>
    </source>
</evidence>
<dbReference type="GO" id="GO:0008757">
    <property type="term" value="F:S-adenosylmethionine-dependent methyltransferase activity"/>
    <property type="evidence" value="ECO:0007669"/>
    <property type="project" value="TreeGrafter"/>
</dbReference>
<dbReference type="AlphaFoldDB" id="A0A381SFW4"/>
<evidence type="ECO:0000313" key="4">
    <source>
        <dbReference type="EMBL" id="SVA02201.1"/>
    </source>
</evidence>
<evidence type="ECO:0000256" key="3">
    <source>
        <dbReference type="ARBA" id="ARBA00022691"/>
    </source>
</evidence>
<accession>A0A381SFW4</accession>
<dbReference type="PROSITE" id="PS51682">
    <property type="entry name" value="SAM_OMT_I"/>
    <property type="match status" value="1"/>
</dbReference>
<dbReference type="PANTHER" id="PTHR10509:SF14">
    <property type="entry name" value="CAFFEOYL-COA O-METHYLTRANSFERASE 3-RELATED"/>
    <property type="match status" value="1"/>
</dbReference>
<dbReference type="GO" id="GO:0032259">
    <property type="term" value="P:methylation"/>
    <property type="evidence" value="ECO:0007669"/>
    <property type="project" value="UniProtKB-KW"/>
</dbReference>
<organism evidence="4">
    <name type="scientific">marine metagenome</name>
    <dbReference type="NCBI Taxonomy" id="408172"/>
    <lineage>
        <taxon>unclassified sequences</taxon>
        <taxon>metagenomes</taxon>
        <taxon>ecological metagenomes</taxon>
    </lineage>
</organism>
<dbReference type="CDD" id="cd02440">
    <property type="entry name" value="AdoMet_MTases"/>
    <property type="match status" value="1"/>
</dbReference>
<dbReference type="EMBL" id="UINC01002981">
    <property type="protein sequence ID" value="SVA02201.1"/>
    <property type="molecule type" value="Genomic_DNA"/>
</dbReference>
<gene>
    <name evidence="4" type="ORF">METZ01_LOCUS55055</name>
</gene>
<dbReference type="Pfam" id="PF01596">
    <property type="entry name" value="Methyltransf_3"/>
    <property type="match status" value="1"/>
</dbReference>
<sequence>MDLISRNLEKYVESYSDSEPDLLKKINKYTHSNVHSPRMLSGHVQGRILSFLSRIINPNLILEIGTYTGYSALCLSEGLSSSGKIITIDKDASLEKKVQSFFNESKKNKQIEYLIGDATKIVPSLEYEYDLVFIDADKKNYLNYFEMVLPKLRTNGIIIVDNVLWSGKVVDFEKLKNDKLTKIMHNFNETIKKDKRISKIILPIRDGITLIKKNG</sequence>
<dbReference type="InterPro" id="IPR029063">
    <property type="entry name" value="SAM-dependent_MTases_sf"/>
</dbReference>
<keyword evidence="2" id="KW-0808">Transferase</keyword>